<feature type="signal peptide" evidence="13">
    <location>
        <begin position="1"/>
        <end position="22"/>
    </location>
</feature>
<evidence type="ECO:0000256" key="6">
    <source>
        <dbReference type="ARBA" id="ARBA00022989"/>
    </source>
</evidence>
<keyword evidence="16" id="KW-1185">Reference proteome</keyword>
<evidence type="ECO:0000313" key="16">
    <source>
        <dbReference type="Proteomes" id="UP000028761"/>
    </source>
</evidence>
<dbReference type="GO" id="GO:0042802">
    <property type="term" value="F:identical protein binding"/>
    <property type="evidence" value="ECO:0007669"/>
    <property type="project" value="Ensembl"/>
</dbReference>
<accession>A0A096N0T1</accession>
<proteinExistence type="predicted"/>
<dbReference type="InterPro" id="IPR013783">
    <property type="entry name" value="Ig-like_fold"/>
</dbReference>
<dbReference type="HOGENOM" id="CLU_069386_1_0_1"/>
<evidence type="ECO:0000256" key="11">
    <source>
        <dbReference type="ARBA" id="ARBA00023319"/>
    </source>
</evidence>
<dbReference type="CTD" id="57823"/>
<dbReference type="InterPro" id="IPR007110">
    <property type="entry name" value="Ig-like_dom"/>
</dbReference>
<dbReference type="Pfam" id="PF07686">
    <property type="entry name" value="V-set"/>
    <property type="match status" value="1"/>
</dbReference>
<dbReference type="GeneTree" id="ENSGT01030000234540"/>
<dbReference type="PANTHER" id="PTHR12080:SF46">
    <property type="entry name" value="SLAM FAMILY MEMBER 7"/>
    <property type="match status" value="1"/>
</dbReference>
<keyword evidence="11" id="KW-0393">Immunoglobulin domain</keyword>
<sequence length="335" mass="37512">MAGSPTCFTLIYILWQLTGSTASGSVKELVGSIGGAVTFPLKSEVKQVDSIVWTFNTTTLVTIQPEGGPMIVTQNRNKERVDFPDGGYSLKLSKLKKNDSGIYNVEIYSSSLQDPFIRKYVLRVYEHLSKPKVTMGLQSNKNGTCVTNLTCRMEHGEEDVIYTWKALGQAVNESHNGSILPISWRWGESDMTFICTVRNPVSSNSSSPILARKLCEGAADNSDSSMVLLYLLLVPLLLSLFVLGLFLWFLKRETQEESIEEKKRADICRETPNIRPYSGENTEYDTIPYANRTIPMEDAANTLYSTVEIPKKIENPHSLLTMPDTPRLFAYENVI</sequence>
<dbReference type="FunFam" id="2.60.40.10:FF:000820">
    <property type="entry name" value="SLAM family member 7"/>
    <property type="match status" value="1"/>
</dbReference>
<evidence type="ECO:0000313" key="15">
    <source>
        <dbReference type="Ensembl" id="ENSPANP00000005870.1"/>
    </source>
</evidence>
<dbReference type="Proteomes" id="UP000028761">
    <property type="component" value="Chromosome 1"/>
</dbReference>
<dbReference type="Bgee" id="ENSPANG00000005963">
    <property type="expression patterns" value="Expressed in mesenteric lymph node and 42 other cell types or tissues"/>
</dbReference>
<feature type="domain" description="Ig-like" evidence="14">
    <location>
        <begin position="131"/>
        <end position="211"/>
    </location>
</feature>
<dbReference type="STRING" id="9555.ENSPANP00000005870"/>
<evidence type="ECO:0000256" key="12">
    <source>
        <dbReference type="SAM" id="Phobius"/>
    </source>
</evidence>
<dbReference type="Ensembl" id="ENSPANT00000004505.3">
    <property type="protein sequence ID" value="ENSPANP00000005870.1"/>
    <property type="gene ID" value="ENSPANG00000005963.3"/>
</dbReference>
<feature type="chain" id="PRO_5001927865" evidence="13">
    <location>
        <begin position="23"/>
        <end position="335"/>
    </location>
</feature>
<keyword evidence="6 12" id="KW-1133">Transmembrane helix</keyword>
<keyword evidence="5" id="KW-0391">Immunity</keyword>
<evidence type="ECO:0000256" key="2">
    <source>
        <dbReference type="ARBA" id="ARBA00022588"/>
    </source>
</evidence>
<dbReference type="InterPro" id="IPR013106">
    <property type="entry name" value="Ig_V-set"/>
</dbReference>
<keyword evidence="3 12" id="KW-0812">Transmembrane</keyword>
<dbReference type="FunFam" id="2.60.40.10:FF:000470">
    <property type="entry name" value="SLAM family member 7"/>
    <property type="match status" value="1"/>
</dbReference>
<evidence type="ECO:0000256" key="4">
    <source>
        <dbReference type="ARBA" id="ARBA00022729"/>
    </source>
</evidence>
<keyword evidence="2" id="KW-0399">Innate immunity</keyword>
<dbReference type="eggNOG" id="ENOG502SRN2">
    <property type="taxonomic scope" value="Eukaryota"/>
</dbReference>
<evidence type="ECO:0000256" key="10">
    <source>
        <dbReference type="ARBA" id="ARBA00023180"/>
    </source>
</evidence>
<dbReference type="PANTHER" id="PTHR12080">
    <property type="entry name" value="SIGNALING LYMPHOCYTIC ACTIVATION MOLECULE"/>
    <property type="match status" value="1"/>
</dbReference>
<dbReference type="ExpressionAtlas" id="A0A096N0T1">
    <property type="expression patterns" value="baseline"/>
</dbReference>
<name>A0A096N0T1_PAPAN</name>
<protein>
    <submittedName>
        <fullName evidence="15">SLAM family member 7</fullName>
    </submittedName>
</protein>
<keyword evidence="8 12" id="KW-0472">Membrane</keyword>
<gene>
    <name evidence="15" type="primary">SLAMF7</name>
</gene>
<dbReference type="SUPFAM" id="SSF48726">
    <property type="entry name" value="Immunoglobulin"/>
    <property type="match status" value="2"/>
</dbReference>
<dbReference type="GO" id="GO:0045087">
    <property type="term" value="P:innate immune response"/>
    <property type="evidence" value="ECO:0007669"/>
    <property type="project" value="UniProtKB-KW"/>
</dbReference>
<organism evidence="15 16">
    <name type="scientific">Papio anubis</name>
    <name type="common">Olive baboon</name>
    <dbReference type="NCBI Taxonomy" id="9555"/>
    <lineage>
        <taxon>Eukaryota</taxon>
        <taxon>Metazoa</taxon>
        <taxon>Chordata</taxon>
        <taxon>Craniata</taxon>
        <taxon>Vertebrata</taxon>
        <taxon>Euteleostomi</taxon>
        <taxon>Mammalia</taxon>
        <taxon>Eutheria</taxon>
        <taxon>Euarchontoglires</taxon>
        <taxon>Primates</taxon>
        <taxon>Haplorrhini</taxon>
        <taxon>Catarrhini</taxon>
        <taxon>Cercopithecidae</taxon>
        <taxon>Cercopithecinae</taxon>
        <taxon>Papio</taxon>
    </lineage>
</organism>
<dbReference type="RefSeq" id="XP_003892984.1">
    <property type="nucleotide sequence ID" value="XM_003892935.5"/>
</dbReference>
<evidence type="ECO:0000256" key="5">
    <source>
        <dbReference type="ARBA" id="ARBA00022859"/>
    </source>
</evidence>
<keyword evidence="10" id="KW-0325">Glycoprotein</keyword>
<dbReference type="GeneID" id="101024496"/>
<dbReference type="InterPro" id="IPR036179">
    <property type="entry name" value="Ig-like_dom_sf"/>
</dbReference>
<evidence type="ECO:0000256" key="9">
    <source>
        <dbReference type="ARBA" id="ARBA00023157"/>
    </source>
</evidence>
<evidence type="ECO:0000259" key="14">
    <source>
        <dbReference type="PROSITE" id="PS50835"/>
    </source>
</evidence>
<dbReference type="GO" id="GO:0009897">
    <property type="term" value="C:external side of plasma membrane"/>
    <property type="evidence" value="ECO:0007669"/>
    <property type="project" value="TreeGrafter"/>
</dbReference>
<feature type="transmembrane region" description="Helical" evidence="12">
    <location>
        <begin position="227"/>
        <end position="250"/>
    </location>
</feature>
<evidence type="ECO:0000256" key="8">
    <source>
        <dbReference type="ARBA" id="ARBA00023136"/>
    </source>
</evidence>
<dbReference type="KEGG" id="panu:101024496"/>
<dbReference type="GO" id="GO:0042110">
    <property type="term" value="P:T cell activation"/>
    <property type="evidence" value="ECO:0007669"/>
    <property type="project" value="TreeGrafter"/>
</dbReference>
<evidence type="ECO:0000256" key="3">
    <source>
        <dbReference type="ARBA" id="ARBA00022692"/>
    </source>
</evidence>
<dbReference type="InterPro" id="IPR015631">
    <property type="entry name" value="CD2/SLAM_rcpt"/>
</dbReference>
<evidence type="ECO:0000256" key="1">
    <source>
        <dbReference type="ARBA" id="ARBA00004479"/>
    </source>
</evidence>
<evidence type="ECO:0000256" key="13">
    <source>
        <dbReference type="SAM" id="SignalP"/>
    </source>
</evidence>
<keyword evidence="4 13" id="KW-0732">Signal</keyword>
<reference evidence="15" key="3">
    <citation type="submission" date="2025-09" db="UniProtKB">
        <authorList>
            <consortium name="Ensembl"/>
        </authorList>
    </citation>
    <scope>IDENTIFICATION</scope>
</reference>
<keyword evidence="9" id="KW-1015">Disulfide bond</keyword>
<dbReference type="OMA" id="DSIVWIF"/>
<keyword evidence="7" id="KW-1064">Adaptive immunity</keyword>
<dbReference type="OrthoDB" id="8963224at2759"/>
<reference evidence="15" key="2">
    <citation type="submission" date="2025-08" db="UniProtKB">
        <authorList>
            <consortium name="Ensembl"/>
        </authorList>
    </citation>
    <scope>IDENTIFICATION</scope>
</reference>
<dbReference type="PROSITE" id="PS50835">
    <property type="entry name" value="IG_LIKE"/>
    <property type="match status" value="1"/>
</dbReference>
<reference evidence="15 16" key="1">
    <citation type="submission" date="2012-03" db="EMBL/GenBank/DDBJ databases">
        <title>Whole Genome Assembly of Papio anubis.</title>
        <authorList>
            <person name="Liu Y.L."/>
            <person name="Abraham K.A."/>
            <person name="Akbar H.A."/>
            <person name="Ali S.A."/>
            <person name="Anosike U.A."/>
            <person name="Aqrawi P.A."/>
            <person name="Arias F.A."/>
            <person name="Attaway T.A."/>
            <person name="Awwad R.A."/>
            <person name="Babu C.B."/>
            <person name="Bandaranaike D.B."/>
            <person name="Battles P.B."/>
            <person name="Bell A.B."/>
            <person name="Beltran B.B."/>
            <person name="Berhane-Mersha D.B."/>
            <person name="Bess C.B."/>
            <person name="Bickham C.B."/>
            <person name="Bolden T.B."/>
            <person name="Carter K.C."/>
            <person name="Chau D.C."/>
            <person name="Chavez A.C."/>
            <person name="Clerc-Blankenburg K.C."/>
            <person name="Coyle M.C."/>
            <person name="Dao M.D."/>
            <person name="Davila M.L.D."/>
            <person name="Davy-Carroll L.D."/>
            <person name="Denson S.D."/>
            <person name="Dinh H.D."/>
            <person name="Fernandez S.F."/>
            <person name="Fernando P.F."/>
            <person name="Forbes L.F."/>
            <person name="Francis C.F."/>
            <person name="Francisco L.F."/>
            <person name="Fu Q.F."/>
            <person name="Garcia-Iii R.G."/>
            <person name="Garrett T.G."/>
            <person name="Gross S.G."/>
            <person name="Gubbala S.G."/>
            <person name="Hirani K.H."/>
            <person name="Hogues M.H."/>
            <person name="Hollins B.H."/>
            <person name="Jackson L.J."/>
            <person name="Javaid M.J."/>
            <person name="Jhangiani S.J."/>
            <person name="Johnson A.J."/>
            <person name="Johnson B.J."/>
            <person name="Jones J.J."/>
            <person name="Joshi V.J."/>
            <person name="Kalu J.K."/>
            <person name="Khan N.K."/>
            <person name="Korchina V.K."/>
            <person name="Kovar C.K."/>
            <person name="Lago L.L."/>
            <person name="Lara F.L."/>
            <person name="Le T.-K.L."/>
            <person name="Lee S.L."/>
            <person name="Legall-Iii F.L."/>
            <person name="Lemon S.L."/>
            <person name="Liu J.L."/>
            <person name="Liu Y.-S.L."/>
            <person name="Liyanage D.L."/>
            <person name="Lopez J.L."/>
            <person name="Lorensuhewa L.L."/>
            <person name="Mata R.M."/>
            <person name="Mathew T.M."/>
            <person name="Mercado C.M."/>
            <person name="Mercado I.M."/>
            <person name="Morales K.M."/>
            <person name="Morgan M.M."/>
            <person name="Munidasa M.M."/>
            <person name="Ngo D.N."/>
            <person name="Nguyen L.N."/>
            <person name="Nguyen T.N."/>
            <person name="Nguyen N.N."/>
            <person name="Obregon M.O."/>
            <person name="Okwuonu G.O."/>
            <person name="Ongeri F.O."/>
            <person name="Onwere C.O."/>
            <person name="Osifeso I.O."/>
            <person name="Parra A.P."/>
            <person name="Patil S.P."/>
            <person name="Perez A.P."/>
            <person name="Perez Y.P."/>
            <person name="Pham C.P."/>
            <person name="Pu L.-L.P."/>
            <person name="Puazo M.P."/>
            <person name="Quiroz J.Q."/>
            <person name="Rouhana J.R."/>
            <person name="Ruiz M.R."/>
            <person name="Ruiz S.-J.R."/>
            <person name="Saada N.S."/>
            <person name="Santibanez J.S."/>
            <person name="Scheel M.S."/>
            <person name="Schneider B.S."/>
            <person name="Simmons D.S."/>
            <person name="Sisson I.S."/>
            <person name="Tang L.-Y.T."/>
            <person name="Thornton R.T."/>
            <person name="Tisius J.T."/>
            <person name="Toledanes G.T."/>
            <person name="Trejos Z.T."/>
            <person name="Usmani K.U."/>
            <person name="Varghese R.V."/>
            <person name="Vattathil S.V."/>
            <person name="Vee V.V."/>
            <person name="Walker D.W."/>
            <person name="Weissenberger G.W."/>
            <person name="White C.W."/>
            <person name="Williams A.W."/>
            <person name="Woodworth J.W."/>
            <person name="Wright R.W."/>
            <person name="Zhu Y.Z."/>
            <person name="Han Y.H."/>
            <person name="Newsham I.N."/>
            <person name="Nazareth L.N."/>
            <person name="Worley K.W."/>
            <person name="Muzny D.M."/>
            <person name="Rogers J.R."/>
            <person name="Gibbs R.G."/>
        </authorList>
    </citation>
    <scope>NUCLEOTIDE SEQUENCE [LARGE SCALE GENOMIC DNA]</scope>
</reference>
<dbReference type="AlphaFoldDB" id="A0A096N0T1"/>
<dbReference type="GO" id="GO:0002250">
    <property type="term" value="P:adaptive immune response"/>
    <property type="evidence" value="ECO:0007669"/>
    <property type="project" value="UniProtKB-KW"/>
</dbReference>
<evidence type="ECO:0000256" key="7">
    <source>
        <dbReference type="ARBA" id="ARBA00023130"/>
    </source>
</evidence>
<dbReference type="Gene3D" id="2.60.40.10">
    <property type="entry name" value="Immunoglobulins"/>
    <property type="match status" value="2"/>
</dbReference>
<comment type="subcellular location">
    <subcellularLocation>
        <location evidence="1">Membrane</location>
        <topology evidence="1">Single-pass type I membrane protein</topology>
    </subcellularLocation>
</comment>